<evidence type="ECO:0000256" key="8">
    <source>
        <dbReference type="ARBA" id="ARBA00023136"/>
    </source>
</evidence>
<dbReference type="Proteomes" id="UP000008068">
    <property type="component" value="Unassembled WGS sequence"/>
</dbReference>
<dbReference type="PROSITE" id="PS00375">
    <property type="entry name" value="UDPGT"/>
    <property type="match status" value="1"/>
</dbReference>
<dbReference type="InParanoid" id="G0NFM3"/>
<accession>G0NFM3</accession>
<evidence type="ECO:0000256" key="11">
    <source>
        <dbReference type="RuleBase" id="RU362059"/>
    </source>
</evidence>
<dbReference type="GO" id="GO:0015020">
    <property type="term" value="F:glucuronosyltransferase activity"/>
    <property type="evidence" value="ECO:0007669"/>
    <property type="project" value="UniProtKB-EC"/>
</dbReference>
<reference evidence="13" key="1">
    <citation type="submission" date="2011-07" db="EMBL/GenBank/DDBJ databases">
        <authorList>
            <consortium name="Caenorhabditis brenneri Sequencing and Analysis Consortium"/>
            <person name="Wilson R.K."/>
        </authorList>
    </citation>
    <scope>NUCLEOTIDE SEQUENCE [LARGE SCALE GENOMIC DNA]</scope>
    <source>
        <strain evidence="13">PB2801</strain>
    </source>
</reference>
<keyword evidence="7" id="KW-1133">Transmembrane helix</keyword>
<keyword evidence="5" id="KW-0812">Transmembrane</keyword>
<evidence type="ECO:0000256" key="7">
    <source>
        <dbReference type="ARBA" id="ARBA00022989"/>
    </source>
</evidence>
<dbReference type="InterPro" id="IPR002213">
    <property type="entry name" value="UDP_glucos_trans"/>
</dbReference>
<comment type="catalytic activity">
    <reaction evidence="9 11">
        <text>glucuronate acceptor + UDP-alpha-D-glucuronate = acceptor beta-D-glucuronoside + UDP + H(+)</text>
        <dbReference type="Rhea" id="RHEA:21032"/>
        <dbReference type="ChEBI" id="CHEBI:15378"/>
        <dbReference type="ChEBI" id="CHEBI:58052"/>
        <dbReference type="ChEBI" id="CHEBI:58223"/>
        <dbReference type="ChEBI" id="CHEBI:132367"/>
        <dbReference type="ChEBI" id="CHEBI:132368"/>
        <dbReference type="EC" id="2.4.1.17"/>
    </reaction>
</comment>
<dbReference type="SUPFAM" id="SSF53756">
    <property type="entry name" value="UDP-Glycosyltransferase/glycogen phosphorylase"/>
    <property type="match status" value="1"/>
</dbReference>
<dbReference type="EC" id="2.4.1.17" evidence="11"/>
<dbReference type="OMA" id="QFEIAPS"/>
<dbReference type="FunFam" id="3.40.50.2000:FF:000038">
    <property type="entry name" value="UDP-GlucuronosylTransferase"/>
    <property type="match status" value="1"/>
</dbReference>
<comment type="similarity">
    <text evidence="2 10">Belongs to the UDP-glycosyltransferase family.</text>
</comment>
<dbReference type="CDD" id="cd03784">
    <property type="entry name" value="GT1_Gtf-like"/>
    <property type="match status" value="1"/>
</dbReference>
<dbReference type="Pfam" id="PF00201">
    <property type="entry name" value="UDPGT"/>
    <property type="match status" value="1"/>
</dbReference>
<keyword evidence="4 10" id="KW-0808">Transferase</keyword>
<evidence type="ECO:0000313" key="13">
    <source>
        <dbReference type="Proteomes" id="UP000008068"/>
    </source>
</evidence>
<evidence type="ECO:0000313" key="12">
    <source>
        <dbReference type="EMBL" id="EGT59699.1"/>
    </source>
</evidence>
<dbReference type="EMBL" id="GL379877">
    <property type="protein sequence ID" value="EGT59699.1"/>
    <property type="molecule type" value="Genomic_DNA"/>
</dbReference>
<dbReference type="OrthoDB" id="5835829at2759"/>
<feature type="signal peptide" evidence="11">
    <location>
        <begin position="1"/>
        <end position="17"/>
    </location>
</feature>
<evidence type="ECO:0000256" key="5">
    <source>
        <dbReference type="ARBA" id="ARBA00022692"/>
    </source>
</evidence>
<proteinExistence type="inferred from homology"/>
<keyword evidence="13" id="KW-1185">Reference proteome</keyword>
<dbReference type="Gene3D" id="3.40.50.2000">
    <property type="entry name" value="Glycogen Phosphorylase B"/>
    <property type="match status" value="2"/>
</dbReference>
<dbReference type="eggNOG" id="KOG1192">
    <property type="taxonomic scope" value="Eukaryota"/>
</dbReference>
<dbReference type="InterPro" id="IPR035595">
    <property type="entry name" value="UDP_glycos_trans_CS"/>
</dbReference>
<dbReference type="PANTHER" id="PTHR48043">
    <property type="entry name" value="EG:EG0003.4 PROTEIN-RELATED"/>
    <property type="match status" value="1"/>
</dbReference>
<sequence length="530" mass="60459">MLFVLTVLFSILAPCTPLNILVYSPSFAASHTNYMARLADTLTEAGHNVTFFMPIMDEKTRNQLGVKLTKDVVVLEKDSTIKQQETSINKNSAEFWTVDVTSKNGRMLFETLAHGILLNCENVFKNKEVLENLRSRNFDVGIAEPTMSSGFALFRHLGIEKVVMASSCPNYDVAMHALGEPAETSYVPAIFSGVSGDRMEFADRLENHDIYHLMVQVCSEMLDQEARIFRSYLGSEFPDWRELFSDASLHFTNSILYLDFPRPAIQKTINIGGISVDVEKIQSEKLSEDWNEILDERPKNMFLSFGSLAKSSEMPIEYKKNLVEVFKSLPNVTFIWKYETDNVKFAEGVENVRFVKWAPQTALLHDPRLTAFLGHGGLGSTFEAAFLGKPAIMVPIFWDQTRNSHMLSRLNMTITLHKSELGNLKTLRNAFEEILGNEKYKKNAERVAETIRNQPVQPKEKVVKYIEFVGRYGPFHHMTPYSLKMPWFQRYCYDVYLYKLILYTLPVLFQTVKDSKTAPAGGSRIQSLSY</sequence>
<evidence type="ECO:0000256" key="2">
    <source>
        <dbReference type="ARBA" id="ARBA00009995"/>
    </source>
</evidence>
<dbReference type="GO" id="GO:0016020">
    <property type="term" value="C:membrane"/>
    <property type="evidence" value="ECO:0007669"/>
    <property type="project" value="UniProtKB-SubCell"/>
</dbReference>
<dbReference type="STRING" id="135651.G0NFM3"/>
<evidence type="ECO:0000256" key="3">
    <source>
        <dbReference type="ARBA" id="ARBA00022676"/>
    </source>
</evidence>
<name>G0NFM3_CAEBE</name>
<evidence type="ECO:0000256" key="1">
    <source>
        <dbReference type="ARBA" id="ARBA00004167"/>
    </source>
</evidence>
<evidence type="ECO:0000256" key="6">
    <source>
        <dbReference type="ARBA" id="ARBA00022729"/>
    </source>
</evidence>
<dbReference type="PANTHER" id="PTHR48043:SF39">
    <property type="entry name" value="GLUCURONOSYLTRANSFERASE"/>
    <property type="match status" value="1"/>
</dbReference>
<keyword evidence="8" id="KW-0472">Membrane</keyword>
<organism evidence="13">
    <name type="scientific">Caenorhabditis brenneri</name>
    <name type="common">Nematode worm</name>
    <dbReference type="NCBI Taxonomy" id="135651"/>
    <lineage>
        <taxon>Eukaryota</taxon>
        <taxon>Metazoa</taxon>
        <taxon>Ecdysozoa</taxon>
        <taxon>Nematoda</taxon>
        <taxon>Chromadorea</taxon>
        <taxon>Rhabditida</taxon>
        <taxon>Rhabditina</taxon>
        <taxon>Rhabditomorpha</taxon>
        <taxon>Rhabditoidea</taxon>
        <taxon>Rhabditidae</taxon>
        <taxon>Peloderinae</taxon>
        <taxon>Caenorhabditis</taxon>
    </lineage>
</organism>
<feature type="chain" id="PRO_5005130734" description="UDP-glucuronosyltransferase" evidence="11">
    <location>
        <begin position="18"/>
        <end position="530"/>
    </location>
</feature>
<keyword evidence="3 10" id="KW-0328">Glycosyltransferase</keyword>
<dbReference type="HOGENOM" id="CLU_012949_1_4_1"/>
<evidence type="ECO:0000256" key="4">
    <source>
        <dbReference type="ARBA" id="ARBA00022679"/>
    </source>
</evidence>
<evidence type="ECO:0000256" key="9">
    <source>
        <dbReference type="ARBA" id="ARBA00047475"/>
    </source>
</evidence>
<keyword evidence="6 11" id="KW-0732">Signal</keyword>
<gene>
    <name evidence="12" type="ORF">CAEBREN_26120</name>
</gene>
<dbReference type="InterPro" id="IPR050271">
    <property type="entry name" value="UDP-glycosyltransferase"/>
</dbReference>
<dbReference type="AlphaFoldDB" id="G0NFM3"/>
<protein>
    <recommendedName>
        <fullName evidence="11">UDP-glucuronosyltransferase</fullName>
        <ecNumber evidence="11">2.4.1.17</ecNumber>
    </recommendedName>
</protein>
<dbReference type="FunFam" id="3.40.50.2000:FF:000204">
    <property type="entry name" value="UDP-glucuronosyltransferase"/>
    <property type="match status" value="1"/>
</dbReference>
<comment type="subcellular location">
    <subcellularLocation>
        <location evidence="1 11">Membrane</location>
        <topology evidence="1 11">Single-pass membrane protein</topology>
    </subcellularLocation>
</comment>
<evidence type="ECO:0000256" key="10">
    <source>
        <dbReference type="RuleBase" id="RU003718"/>
    </source>
</evidence>